<sequence>MQGVSVFFRVACSAARSKGGTMFEAMVDAAIRAKHHGFQYILFLGDDRRVVQAFRKKRSTDWLDNTRLADLNNFTQSGLFCNMPFEPHIIVKHVWSIAKIATQSAAEASLRVEQNMNPTIKIKESATEASFL</sequence>
<accession>A0A7N2LM14</accession>
<dbReference type="Gramene" id="QL05p010241:mrna">
    <property type="protein sequence ID" value="QL05p010241:mrna"/>
    <property type="gene ID" value="QL05p010241"/>
</dbReference>
<dbReference type="AlphaFoldDB" id="A0A7N2LM14"/>
<evidence type="ECO:0000313" key="2">
    <source>
        <dbReference type="Proteomes" id="UP000594261"/>
    </source>
</evidence>
<protein>
    <submittedName>
        <fullName evidence="1">Uncharacterized protein</fullName>
    </submittedName>
</protein>
<dbReference type="Proteomes" id="UP000594261">
    <property type="component" value="Chromosome 5"/>
</dbReference>
<organism evidence="1 2">
    <name type="scientific">Quercus lobata</name>
    <name type="common">Valley oak</name>
    <dbReference type="NCBI Taxonomy" id="97700"/>
    <lineage>
        <taxon>Eukaryota</taxon>
        <taxon>Viridiplantae</taxon>
        <taxon>Streptophyta</taxon>
        <taxon>Embryophyta</taxon>
        <taxon>Tracheophyta</taxon>
        <taxon>Spermatophyta</taxon>
        <taxon>Magnoliopsida</taxon>
        <taxon>eudicotyledons</taxon>
        <taxon>Gunneridae</taxon>
        <taxon>Pentapetalae</taxon>
        <taxon>rosids</taxon>
        <taxon>fabids</taxon>
        <taxon>Fagales</taxon>
        <taxon>Fagaceae</taxon>
        <taxon>Quercus</taxon>
    </lineage>
</organism>
<reference evidence="1 2" key="1">
    <citation type="journal article" date="2016" name="G3 (Bethesda)">
        <title>First Draft Assembly and Annotation of the Genome of a California Endemic Oak Quercus lobata Nee (Fagaceae).</title>
        <authorList>
            <person name="Sork V.L."/>
            <person name="Fitz-Gibbon S.T."/>
            <person name="Puiu D."/>
            <person name="Crepeau M."/>
            <person name="Gugger P.F."/>
            <person name="Sherman R."/>
            <person name="Stevens K."/>
            <person name="Langley C.H."/>
            <person name="Pellegrini M."/>
            <person name="Salzberg S.L."/>
        </authorList>
    </citation>
    <scope>NUCLEOTIDE SEQUENCE [LARGE SCALE GENOMIC DNA]</scope>
    <source>
        <strain evidence="1 2">cv. SW786</strain>
    </source>
</reference>
<reference evidence="1" key="2">
    <citation type="submission" date="2021-01" db="UniProtKB">
        <authorList>
            <consortium name="EnsemblPlants"/>
        </authorList>
    </citation>
    <scope>IDENTIFICATION</scope>
</reference>
<name>A0A7N2LM14_QUELO</name>
<keyword evidence="2" id="KW-1185">Reference proteome</keyword>
<dbReference type="EnsemblPlants" id="QL05p010241:mrna">
    <property type="protein sequence ID" value="QL05p010241:mrna"/>
    <property type="gene ID" value="QL05p010241"/>
</dbReference>
<dbReference type="InParanoid" id="A0A7N2LM14"/>
<proteinExistence type="predicted"/>
<evidence type="ECO:0000313" key="1">
    <source>
        <dbReference type="EnsemblPlants" id="QL05p010241:mrna"/>
    </source>
</evidence>
<dbReference type="EMBL" id="LRBV02000005">
    <property type="status" value="NOT_ANNOTATED_CDS"/>
    <property type="molecule type" value="Genomic_DNA"/>
</dbReference>